<feature type="domain" description="KIB1-4 beta-propeller" evidence="2">
    <location>
        <begin position="69"/>
        <end position="392"/>
    </location>
</feature>
<dbReference type="InterPro" id="IPR050942">
    <property type="entry name" value="F-box_BR-signaling"/>
</dbReference>
<dbReference type="PANTHER" id="PTHR44259">
    <property type="entry name" value="OS07G0183000 PROTEIN-RELATED"/>
    <property type="match status" value="1"/>
</dbReference>
<gene>
    <name evidence="3" type="ORF">D8674_025742</name>
</gene>
<dbReference type="SUPFAM" id="SSF81383">
    <property type="entry name" value="F-box domain"/>
    <property type="match status" value="1"/>
</dbReference>
<dbReference type="Gene3D" id="1.20.1280.50">
    <property type="match status" value="1"/>
</dbReference>
<comment type="caution">
    <text evidence="3">The sequence shown here is derived from an EMBL/GenBank/DDBJ whole genome shotgun (WGS) entry which is preliminary data.</text>
</comment>
<dbReference type="InterPro" id="IPR001810">
    <property type="entry name" value="F-box_dom"/>
</dbReference>
<organism evidence="3 4">
    <name type="scientific">Pyrus ussuriensis x Pyrus communis</name>
    <dbReference type="NCBI Taxonomy" id="2448454"/>
    <lineage>
        <taxon>Eukaryota</taxon>
        <taxon>Viridiplantae</taxon>
        <taxon>Streptophyta</taxon>
        <taxon>Embryophyta</taxon>
        <taxon>Tracheophyta</taxon>
        <taxon>Spermatophyta</taxon>
        <taxon>Magnoliopsida</taxon>
        <taxon>eudicotyledons</taxon>
        <taxon>Gunneridae</taxon>
        <taxon>Pentapetalae</taxon>
        <taxon>rosids</taxon>
        <taxon>fabids</taxon>
        <taxon>Rosales</taxon>
        <taxon>Rosaceae</taxon>
        <taxon>Amygdaloideae</taxon>
        <taxon>Maleae</taxon>
        <taxon>Pyrus</taxon>
    </lineage>
</organism>
<evidence type="ECO:0000259" key="2">
    <source>
        <dbReference type="Pfam" id="PF03478"/>
    </source>
</evidence>
<dbReference type="InterPro" id="IPR005174">
    <property type="entry name" value="KIB1-4_b-propeller"/>
</dbReference>
<evidence type="ECO:0000313" key="3">
    <source>
        <dbReference type="EMBL" id="KAB2635208.1"/>
    </source>
</evidence>
<dbReference type="CDD" id="cd09917">
    <property type="entry name" value="F-box_SF"/>
    <property type="match status" value="1"/>
</dbReference>
<dbReference type="PANTHER" id="PTHR44259:SF87">
    <property type="entry name" value="F-BOX DOMAIN-CONTAINING PROTEIN"/>
    <property type="match status" value="1"/>
</dbReference>
<evidence type="ECO:0000259" key="1">
    <source>
        <dbReference type="Pfam" id="PF00646"/>
    </source>
</evidence>
<dbReference type="Pfam" id="PF00646">
    <property type="entry name" value="F-box"/>
    <property type="match status" value="1"/>
</dbReference>
<reference evidence="3 4" key="1">
    <citation type="submission" date="2019-09" db="EMBL/GenBank/DDBJ databases">
        <authorList>
            <person name="Ou C."/>
        </authorList>
    </citation>
    <scope>NUCLEOTIDE SEQUENCE [LARGE SCALE GENOMIC DNA]</scope>
    <source>
        <strain evidence="3">S2</strain>
        <tissue evidence="3">Leaf</tissue>
    </source>
</reference>
<reference evidence="3 4" key="3">
    <citation type="submission" date="2019-11" db="EMBL/GenBank/DDBJ databases">
        <title>A de novo genome assembly of a pear dwarfing rootstock.</title>
        <authorList>
            <person name="Wang F."/>
            <person name="Wang J."/>
            <person name="Li S."/>
            <person name="Zhang Y."/>
            <person name="Fang M."/>
            <person name="Ma L."/>
            <person name="Zhao Y."/>
            <person name="Jiang S."/>
        </authorList>
    </citation>
    <scope>NUCLEOTIDE SEQUENCE [LARGE SCALE GENOMIC DNA]</scope>
    <source>
        <strain evidence="3">S2</strain>
        <tissue evidence="3">Leaf</tissue>
    </source>
</reference>
<keyword evidence="4" id="KW-1185">Reference proteome</keyword>
<evidence type="ECO:0000313" key="4">
    <source>
        <dbReference type="Proteomes" id="UP000327157"/>
    </source>
</evidence>
<reference evidence="4" key="2">
    <citation type="submission" date="2019-10" db="EMBL/GenBank/DDBJ databases">
        <title>A de novo genome assembly of a pear dwarfing rootstock.</title>
        <authorList>
            <person name="Wang F."/>
            <person name="Wang J."/>
            <person name="Li S."/>
            <person name="Zhang Y."/>
            <person name="Fang M."/>
            <person name="Ma L."/>
            <person name="Zhao Y."/>
            <person name="Jiang S."/>
        </authorList>
    </citation>
    <scope>NUCLEOTIDE SEQUENCE [LARGE SCALE GENOMIC DNA]</scope>
</reference>
<dbReference type="InterPro" id="IPR036047">
    <property type="entry name" value="F-box-like_dom_sf"/>
</dbReference>
<dbReference type="Pfam" id="PF03478">
    <property type="entry name" value="Beta-prop_KIB1-4"/>
    <property type="match status" value="1"/>
</dbReference>
<name>A0A5N5I5Z1_9ROSA</name>
<sequence>MKKANYARWQTPPMDILENILQRLNLSDHIRLSTVCKFWNSTVTRSDIHCSPQFPCLLYPQESPKYLKFYGLSEGKVLEIKLPKRCRGWFHSFRKGWLIMIREQGVDSKVFLLNPISKAQHQLPSLKTIASFEQSVNGEERTACAASAFLDYKIELSSSNISECIVAVFVGPYKELSLCRPGGKRWNTFQVTDYFKDEYPLDLLFSRGVFYALVTSTYSNKNGGVRPFILNFRDEDEDEPCAVELKLVYDNIEEPWSSLNRGHGDFLHRINLNGNHRAYLFESTTNNEILLIHHMMDTFESSVIEHQIIERRMHPSKYSRTSEFKVYKIDPYSGSFIRVHSLGDQTFFIASGSFLSLQTSDFIGLKGNRIYFQGQGLLEHCVPTTLSNDSGVFYLDGAYVGGYVERRWQSIDNFRGHAQSWFVPSLRYS</sequence>
<accession>A0A5N5I5Z1</accession>
<dbReference type="Proteomes" id="UP000327157">
    <property type="component" value="Chromosome 5"/>
</dbReference>
<dbReference type="AlphaFoldDB" id="A0A5N5I5Z1"/>
<evidence type="ECO:0008006" key="5">
    <source>
        <dbReference type="Google" id="ProtNLM"/>
    </source>
</evidence>
<dbReference type="EMBL" id="SMOL01000004">
    <property type="protein sequence ID" value="KAB2635208.1"/>
    <property type="molecule type" value="Genomic_DNA"/>
</dbReference>
<proteinExistence type="predicted"/>
<dbReference type="OrthoDB" id="1657203at2759"/>
<protein>
    <recommendedName>
        <fullName evidence="5">F-box domain-containing protein</fullName>
    </recommendedName>
</protein>
<feature type="domain" description="F-box" evidence="1">
    <location>
        <begin position="13"/>
        <end position="49"/>
    </location>
</feature>